<evidence type="ECO:0000259" key="7">
    <source>
        <dbReference type="Pfam" id="PF08544"/>
    </source>
</evidence>
<dbReference type="GO" id="GO:0042352">
    <property type="term" value="P:GDP-L-fucose salvage"/>
    <property type="evidence" value="ECO:0007669"/>
    <property type="project" value="TreeGrafter"/>
</dbReference>
<dbReference type="Gene3D" id="3.30.230.120">
    <property type="match status" value="1"/>
</dbReference>
<keyword evidence="1" id="KW-0808">Transferase</keyword>
<evidence type="ECO:0000256" key="4">
    <source>
        <dbReference type="ARBA" id="ARBA00022840"/>
    </source>
</evidence>
<feature type="domain" description="GHMP kinase N-terminal" evidence="6">
    <location>
        <begin position="80"/>
        <end position="161"/>
    </location>
</feature>
<organism evidence="8">
    <name type="scientific">marine metagenome</name>
    <dbReference type="NCBI Taxonomy" id="408172"/>
    <lineage>
        <taxon>unclassified sequences</taxon>
        <taxon>metagenomes</taxon>
        <taxon>ecological metagenomes</taxon>
    </lineage>
</organism>
<dbReference type="EMBL" id="UINC01011101">
    <property type="protein sequence ID" value="SVA49128.1"/>
    <property type="molecule type" value="Genomic_DNA"/>
</dbReference>
<dbReference type="Pfam" id="PF08544">
    <property type="entry name" value="GHMP_kinases_C"/>
    <property type="match status" value="1"/>
</dbReference>
<dbReference type="SUPFAM" id="SSF55060">
    <property type="entry name" value="GHMP Kinase, C-terminal domain"/>
    <property type="match status" value="1"/>
</dbReference>
<feature type="non-terminal residue" evidence="8">
    <location>
        <position position="1"/>
    </location>
</feature>
<evidence type="ECO:0000259" key="6">
    <source>
        <dbReference type="Pfam" id="PF00288"/>
    </source>
</evidence>
<dbReference type="Pfam" id="PF00288">
    <property type="entry name" value="GHMP_kinases_N"/>
    <property type="match status" value="1"/>
</dbReference>
<keyword evidence="4" id="KW-0067">ATP-binding</keyword>
<comment type="similarity">
    <text evidence="5">Belongs to the GHMP kinase family.</text>
</comment>
<dbReference type="PIRSF" id="PIRSF036406">
    <property type="entry name" value="Hept_kin"/>
    <property type="match status" value="1"/>
</dbReference>
<evidence type="ECO:0000256" key="3">
    <source>
        <dbReference type="ARBA" id="ARBA00022777"/>
    </source>
</evidence>
<dbReference type="InterPro" id="IPR020568">
    <property type="entry name" value="Ribosomal_Su5_D2-typ_SF"/>
</dbReference>
<dbReference type="PANTHER" id="PTHR32463">
    <property type="entry name" value="L-FUCOSE KINASE"/>
    <property type="match status" value="1"/>
</dbReference>
<keyword evidence="2" id="KW-0547">Nucleotide-binding</keyword>
<dbReference type="GO" id="GO:0005524">
    <property type="term" value="F:ATP binding"/>
    <property type="evidence" value="ECO:0007669"/>
    <property type="project" value="UniProtKB-KW"/>
</dbReference>
<protein>
    <submittedName>
        <fullName evidence="8">Uncharacterized protein</fullName>
    </submittedName>
</protein>
<dbReference type="InterPro" id="IPR036554">
    <property type="entry name" value="GHMP_kinase_C_sf"/>
</dbReference>
<dbReference type="InterPro" id="IPR001174">
    <property type="entry name" value="HddA/FKP"/>
</dbReference>
<dbReference type="InterPro" id="IPR052203">
    <property type="entry name" value="GHMP_Kinase-Related"/>
</dbReference>
<dbReference type="AlphaFoldDB" id="A0A381WAT4"/>
<dbReference type="InterPro" id="IPR013750">
    <property type="entry name" value="GHMP_kinase_C_dom"/>
</dbReference>
<dbReference type="PANTHER" id="PTHR32463:SF0">
    <property type="entry name" value="L-FUCOSE KINASE"/>
    <property type="match status" value="1"/>
</dbReference>
<reference evidence="8" key="1">
    <citation type="submission" date="2018-05" db="EMBL/GenBank/DDBJ databases">
        <authorList>
            <person name="Lanie J.A."/>
            <person name="Ng W.-L."/>
            <person name="Kazmierczak K.M."/>
            <person name="Andrzejewski T.M."/>
            <person name="Davidsen T.M."/>
            <person name="Wayne K.J."/>
            <person name="Tettelin H."/>
            <person name="Glass J.I."/>
            <person name="Rusch D."/>
            <person name="Podicherti R."/>
            <person name="Tsui H.-C.T."/>
            <person name="Winkler M.E."/>
        </authorList>
    </citation>
    <scope>NUCLEOTIDE SEQUENCE</scope>
</reference>
<sequence>VLLGRSPLRISFVGGGTDLEEYHKKYDGYSISATIDKFAFVAAKLRTDNLFQAFSPDYHTYFSSKKLQNIRPEFGHAIAITCLQEMKFSNGIDLFYSADVAPGSGLGASSSLASNIVNIILKFQKKKWNKHKMAMEVFRIGHDVLKWGIGKQDEFAAVFGGFNLYKFSKNNVTVTPIRLNKSTLKEFEKNSMLFFLGERKPSSEILKIQQKNIERLNNRTISALHKVSNLTLDMRDAFRNNDLERFESILHEGWEQKKQFARGVSNKKIDLICKIVESNGAKSMKVTGSGGGGHLFVYTGSKKHQKIIRALKKIGIPRVEFKYKDTNTMVQDMKDLE</sequence>
<evidence type="ECO:0000256" key="1">
    <source>
        <dbReference type="ARBA" id="ARBA00022679"/>
    </source>
</evidence>
<feature type="domain" description="GHMP kinase C-terminal" evidence="7">
    <location>
        <begin position="234"/>
        <end position="313"/>
    </location>
</feature>
<evidence type="ECO:0000256" key="5">
    <source>
        <dbReference type="ARBA" id="ARBA00038121"/>
    </source>
</evidence>
<dbReference type="InterPro" id="IPR014606">
    <property type="entry name" value="Heptose_7-P_kinase"/>
</dbReference>
<keyword evidence="3" id="KW-0418">Kinase</keyword>
<evidence type="ECO:0000313" key="8">
    <source>
        <dbReference type="EMBL" id="SVA49128.1"/>
    </source>
</evidence>
<accession>A0A381WAT4</accession>
<dbReference type="SUPFAM" id="SSF54211">
    <property type="entry name" value="Ribosomal protein S5 domain 2-like"/>
    <property type="match status" value="1"/>
</dbReference>
<dbReference type="InterPro" id="IPR006204">
    <property type="entry name" value="GHMP_kinase_N_dom"/>
</dbReference>
<dbReference type="PRINTS" id="PR00960">
    <property type="entry name" value="LMBPPROTEIN"/>
</dbReference>
<name>A0A381WAT4_9ZZZZ</name>
<dbReference type="GO" id="GO:0050201">
    <property type="term" value="F:fucokinase activity"/>
    <property type="evidence" value="ECO:0007669"/>
    <property type="project" value="TreeGrafter"/>
</dbReference>
<evidence type="ECO:0000256" key="2">
    <source>
        <dbReference type="ARBA" id="ARBA00022741"/>
    </source>
</evidence>
<proteinExistence type="inferred from homology"/>
<gene>
    <name evidence="8" type="ORF">METZ01_LOCUS101982</name>
</gene>